<dbReference type="Proteomes" id="UP000199699">
    <property type="component" value="Unassembled WGS sequence"/>
</dbReference>
<reference evidence="4 5" key="1">
    <citation type="submission" date="2016-06" db="EMBL/GenBank/DDBJ databases">
        <authorList>
            <person name="Kjaerup R.B."/>
            <person name="Dalgaard T.S."/>
            <person name="Juul-Madsen H.R."/>
        </authorList>
    </citation>
    <scope>NUCLEOTIDE SEQUENCE [LARGE SCALE GENOMIC DNA]</scope>
    <source>
        <strain evidence="4 5">DSM 43818</strain>
    </source>
</reference>
<accession>A0A1C6RBP3</accession>
<evidence type="ECO:0000256" key="1">
    <source>
        <dbReference type="ARBA" id="ARBA00023015"/>
    </source>
</evidence>
<feature type="transmembrane region" description="Helical" evidence="3">
    <location>
        <begin position="188"/>
        <end position="209"/>
    </location>
</feature>
<evidence type="ECO:0000256" key="2">
    <source>
        <dbReference type="ARBA" id="ARBA00023163"/>
    </source>
</evidence>
<feature type="transmembrane region" description="Helical" evidence="3">
    <location>
        <begin position="119"/>
        <end position="139"/>
    </location>
</feature>
<dbReference type="STRING" id="145857.GA0070616_0435"/>
<keyword evidence="3" id="KW-1133">Transmembrane helix</keyword>
<gene>
    <name evidence="4" type="ORF">GA0070616_0435</name>
</gene>
<organism evidence="4 5">
    <name type="scientific">Micromonospora nigra</name>
    <dbReference type="NCBI Taxonomy" id="145857"/>
    <lineage>
        <taxon>Bacteria</taxon>
        <taxon>Bacillati</taxon>
        <taxon>Actinomycetota</taxon>
        <taxon>Actinomycetes</taxon>
        <taxon>Micromonosporales</taxon>
        <taxon>Micromonosporaceae</taxon>
        <taxon>Micromonospora</taxon>
    </lineage>
</organism>
<keyword evidence="4" id="KW-0862">Zinc</keyword>
<evidence type="ECO:0000313" key="4">
    <source>
        <dbReference type="EMBL" id="SCL14420.1"/>
    </source>
</evidence>
<evidence type="ECO:0000256" key="3">
    <source>
        <dbReference type="SAM" id="Phobius"/>
    </source>
</evidence>
<dbReference type="AlphaFoldDB" id="A0A1C6RBP3"/>
<proteinExistence type="predicted"/>
<evidence type="ECO:0000313" key="5">
    <source>
        <dbReference type="Proteomes" id="UP000199699"/>
    </source>
</evidence>
<sequence length="268" mass="27939">MTAHISTDLLGRYVAGDAGIPPDVLWAMEAHLEECAHCRGRLAEVGDVDTAALLARVWTDLNAAVAATAPAPARRRWLPSRSTRWVTPVVVPWLATTVLVVLVALGFDLAAATSGGTLPSLVVLLAPVAPFLGVATAWTQRVDPAHEMVAATARAGLGLVLRRTFVVLVVVIPVLAVAGWLVDTSPARWLLPCLAFTMCALALGEVVGLPRATAGLAVLWAAVVIGPSIVTARMSVLLTEAALPGWAALTAVVTVVLVARRNSAAELR</sequence>
<keyword evidence="1" id="KW-0805">Transcription regulation</keyword>
<protein>
    <submittedName>
        <fullName evidence="4">Putative zinc-finger</fullName>
    </submittedName>
</protein>
<dbReference type="Gene3D" id="1.10.10.1320">
    <property type="entry name" value="Anti-sigma factor, zinc-finger domain"/>
    <property type="match status" value="1"/>
</dbReference>
<feature type="transmembrane region" description="Helical" evidence="3">
    <location>
        <begin position="216"/>
        <end position="235"/>
    </location>
</feature>
<dbReference type="EMBL" id="FMHT01000003">
    <property type="protein sequence ID" value="SCL14420.1"/>
    <property type="molecule type" value="Genomic_DNA"/>
</dbReference>
<keyword evidence="4" id="KW-0479">Metal-binding</keyword>
<name>A0A1C6RBP3_9ACTN</name>
<feature type="transmembrane region" description="Helical" evidence="3">
    <location>
        <begin position="241"/>
        <end position="259"/>
    </location>
</feature>
<keyword evidence="3" id="KW-0812">Transmembrane</keyword>
<keyword evidence="4" id="KW-0863">Zinc-finger</keyword>
<dbReference type="RefSeq" id="WP_091075273.1">
    <property type="nucleotide sequence ID" value="NZ_FMHT01000003.1"/>
</dbReference>
<keyword evidence="2" id="KW-0804">Transcription</keyword>
<keyword evidence="3" id="KW-0472">Membrane</keyword>
<feature type="transmembrane region" description="Helical" evidence="3">
    <location>
        <begin position="160"/>
        <end position="182"/>
    </location>
</feature>
<dbReference type="InterPro" id="IPR041916">
    <property type="entry name" value="Anti_sigma_zinc_sf"/>
</dbReference>
<feature type="transmembrane region" description="Helical" evidence="3">
    <location>
        <begin position="85"/>
        <end position="107"/>
    </location>
</feature>
<dbReference type="OrthoDB" id="3424744at2"/>
<dbReference type="GO" id="GO:0008270">
    <property type="term" value="F:zinc ion binding"/>
    <property type="evidence" value="ECO:0007669"/>
    <property type="project" value="UniProtKB-KW"/>
</dbReference>
<keyword evidence="5" id="KW-1185">Reference proteome</keyword>